<dbReference type="RefSeq" id="WP_159344958.1">
    <property type="nucleotide sequence ID" value="NZ_JBALOT010000027.1"/>
</dbReference>
<protein>
    <submittedName>
        <fullName evidence="1">Uncharacterized protein</fullName>
    </submittedName>
</protein>
<organism evidence="1 2">
    <name type="scientific">Cytobacillus firmus</name>
    <name type="common">Bacillus firmus</name>
    <dbReference type="NCBI Taxonomy" id="1399"/>
    <lineage>
        <taxon>Bacteria</taxon>
        <taxon>Bacillati</taxon>
        <taxon>Bacillota</taxon>
        <taxon>Bacilli</taxon>
        <taxon>Bacillales</taxon>
        <taxon>Bacillaceae</taxon>
        <taxon>Cytobacillus</taxon>
    </lineage>
</organism>
<dbReference type="AlphaFoldDB" id="A0A800MXH8"/>
<sequence>MMKVEVPEEELIRLSYKIKDFFYEEYGQEIGLICANTLVNLIHRDLSSLYEKHSSEVLRSHLKTISSKIVYEY</sequence>
<proteinExistence type="predicted"/>
<accession>A0A800MXH8</accession>
<name>A0A800MXH8_CYTFI</name>
<evidence type="ECO:0000313" key="2">
    <source>
        <dbReference type="Proteomes" id="UP000465778"/>
    </source>
</evidence>
<dbReference type="EMBL" id="VDEM01000017">
    <property type="protein sequence ID" value="KAF0824293.1"/>
    <property type="molecule type" value="Genomic_DNA"/>
</dbReference>
<gene>
    <name evidence="1" type="ORF">KIS1582_1972</name>
</gene>
<dbReference type="Proteomes" id="UP000465778">
    <property type="component" value="Unassembled WGS sequence"/>
</dbReference>
<evidence type="ECO:0000313" key="1">
    <source>
        <dbReference type="EMBL" id="KAF0824293.1"/>
    </source>
</evidence>
<comment type="caution">
    <text evidence="1">The sequence shown here is derived from an EMBL/GenBank/DDBJ whole genome shotgun (WGS) entry which is preliminary data.</text>
</comment>
<reference evidence="1 2" key="1">
    <citation type="journal article" date="2020" name="G3 (Bethesda)">
        <title>Whole Genome Sequencing and Comparative Genomics of Two Nematicidal Bacillus Strains Reveals a Wide Range of Possible Virulence Factors.</title>
        <authorList>
            <person name="Susic N."/>
            <person name="Janezic S."/>
            <person name="Rupnik M."/>
            <person name="Geric Stare B."/>
        </authorList>
    </citation>
    <scope>NUCLEOTIDE SEQUENCE [LARGE SCALE GENOMIC DNA]</scope>
    <source>
        <strain evidence="1 2">I-1582</strain>
    </source>
</reference>
<dbReference type="OrthoDB" id="573733at2"/>